<feature type="region of interest" description="Disordered" evidence="1">
    <location>
        <begin position="242"/>
        <end position="318"/>
    </location>
</feature>
<dbReference type="GO" id="GO:0015035">
    <property type="term" value="F:protein-disulfide reductase activity"/>
    <property type="evidence" value="ECO:0007669"/>
    <property type="project" value="TreeGrafter"/>
</dbReference>
<dbReference type="PRINTS" id="PR00421">
    <property type="entry name" value="THIOREDOXIN"/>
</dbReference>
<feature type="compositionally biased region" description="Low complexity" evidence="1">
    <location>
        <begin position="245"/>
        <end position="262"/>
    </location>
</feature>
<feature type="non-terminal residue" evidence="4">
    <location>
        <position position="318"/>
    </location>
</feature>
<dbReference type="SUPFAM" id="SSF52833">
    <property type="entry name" value="Thioredoxin-like"/>
    <property type="match status" value="2"/>
</dbReference>
<reference evidence="4" key="1">
    <citation type="submission" date="2015-06" db="EMBL/GenBank/DDBJ databases">
        <authorList>
            <person name="Nguyen H."/>
        </authorList>
    </citation>
    <scope>NUCLEOTIDE SEQUENCE</scope>
    <source>
        <strain evidence="4">DAOM 180753</strain>
    </source>
</reference>
<dbReference type="Proteomes" id="UP001227192">
    <property type="component" value="Unassembled WGS sequence"/>
</dbReference>
<dbReference type="Pfam" id="PF00085">
    <property type="entry name" value="Thioredoxin"/>
    <property type="match status" value="1"/>
</dbReference>
<keyword evidence="2" id="KW-0732">Signal</keyword>
<gene>
    <name evidence="4" type="ORF">VN97_g12867</name>
</gene>
<organism evidence="4 5">
    <name type="scientific">Penicillium thymicola</name>
    <dbReference type="NCBI Taxonomy" id="293382"/>
    <lineage>
        <taxon>Eukaryota</taxon>
        <taxon>Fungi</taxon>
        <taxon>Dikarya</taxon>
        <taxon>Ascomycota</taxon>
        <taxon>Pezizomycotina</taxon>
        <taxon>Eurotiomycetes</taxon>
        <taxon>Eurotiomycetidae</taxon>
        <taxon>Eurotiales</taxon>
        <taxon>Aspergillaceae</taxon>
        <taxon>Penicillium</taxon>
    </lineage>
</organism>
<name>A0AAI9X234_PENTH</name>
<keyword evidence="5" id="KW-1185">Reference proteome</keyword>
<dbReference type="PROSITE" id="PS00194">
    <property type="entry name" value="THIOREDOXIN_1"/>
    <property type="match status" value="1"/>
</dbReference>
<sequence>MLHSVSLLLVSLLAALPVNADGLYTKNSPVIQLNPQTYKSLIANSNHTSIVEFYAPWCGHCKNLKPAFEKAAKNLDGLAKVAAINCDDDENKPFCGQMGVQGFPTLKIVTPSKKPGKPRVEDYQGARSAKGIVDAVVDHIPNHVKRATDKDLDKWLGQNEDRAKAILFTEKGTTGALIRALAIDFLGAIDIAQVRNKETASVKKYGVTELPALVLIPGADAKPKIYAGELKKKPITEFLSQAATPNPDASPRSASASNSNSKPKPKPKSKPASKPTVVDDAEDLKPTASQDQDETDPSDKPVQVPIPAPPIPTLSTPE</sequence>
<dbReference type="PANTHER" id="PTHR45815:SF3">
    <property type="entry name" value="PROTEIN DISULFIDE-ISOMERASE A6"/>
    <property type="match status" value="1"/>
</dbReference>
<evidence type="ECO:0000256" key="1">
    <source>
        <dbReference type="SAM" id="MobiDB-lite"/>
    </source>
</evidence>
<evidence type="ECO:0000259" key="3">
    <source>
        <dbReference type="PROSITE" id="PS51352"/>
    </source>
</evidence>
<protein>
    <recommendedName>
        <fullName evidence="3">Thioredoxin domain-containing protein</fullName>
    </recommendedName>
</protein>
<dbReference type="InterPro" id="IPR017937">
    <property type="entry name" value="Thioredoxin_CS"/>
</dbReference>
<dbReference type="GO" id="GO:0005788">
    <property type="term" value="C:endoplasmic reticulum lumen"/>
    <property type="evidence" value="ECO:0007669"/>
    <property type="project" value="TreeGrafter"/>
</dbReference>
<feature type="signal peptide" evidence="2">
    <location>
        <begin position="1"/>
        <end position="20"/>
    </location>
</feature>
<dbReference type="AlphaFoldDB" id="A0AAI9X234"/>
<dbReference type="EMBL" id="LACB01001183">
    <property type="protein sequence ID" value="KAJ9480673.1"/>
    <property type="molecule type" value="Genomic_DNA"/>
</dbReference>
<evidence type="ECO:0000313" key="4">
    <source>
        <dbReference type="EMBL" id="KAJ9480673.1"/>
    </source>
</evidence>
<dbReference type="PANTHER" id="PTHR45815">
    <property type="entry name" value="PROTEIN DISULFIDE-ISOMERASE A6"/>
    <property type="match status" value="1"/>
</dbReference>
<dbReference type="InterPro" id="IPR013766">
    <property type="entry name" value="Thioredoxin_domain"/>
</dbReference>
<comment type="caution">
    <text evidence="4">The sequence shown here is derived from an EMBL/GenBank/DDBJ whole genome shotgun (WGS) entry which is preliminary data.</text>
</comment>
<evidence type="ECO:0000313" key="5">
    <source>
        <dbReference type="Proteomes" id="UP001227192"/>
    </source>
</evidence>
<dbReference type="GO" id="GO:0034976">
    <property type="term" value="P:response to endoplasmic reticulum stress"/>
    <property type="evidence" value="ECO:0007669"/>
    <property type="project" value="TreeGrafter"/>
</dbReference>
<dbReference type="CDD" id="cd03002">
    <property type="entry name" value="PDI_a_MPD1_like"/>
    <property type="match status" value="1"/>
</dbReference>
<dbReference type="Gene3D" id="3.40.30.10">
    <property type="entry name" value="Glutaredoxin"/>
    <property type="match status" value="2"/>
</dbReference>
<dbReference type="PROSITE" id="PS51352">
    <property type="entry name" value="THIOREDOXIN_2"/>
    <property type="match status" value="1"/>
</dbReference>
<accession>A0AAI9X234</accession>
<dbReference type="InterPro" id="IPR036249">
    <property type="entry name" value="Thioredoxin-like_sf"/>
</dbReference>
<feature type="chain" id="PRO_5042558672" description="Thioredoxin domain-containing protein" evidence="2">
    <location>
        <begin position="21"/>
        <end position="318"/>
    </location>
</feature>
<reference evidence="4" key="2">
    <citation type="journal article" date="2016" name="Fungal Biol.">
        <title>Ochratoxin A production by Penicillium thymicola.</title>
        <authorList>
            <person name="Nguyen H.D.T."/>
            <person name="McMullin D.R."/>
            <person name="Ponomareva E."/>
            <person name="Riley R."/>
            <person name="Pomraning K.R."/>
            <person name="Baker S.E."/>
            <person name="Seifert K.A."/>
        </authorList>
    </citation>
    <scope>NUCLEOTIDE SEQUENCE</scope>
    <source>
        <strain evidence="4">DAOM 180753</strain>
    </source>
</reference>
<feature type="domain" description="Thioredoxin" evidence="3">
    <location>
        <begin position="12"/>
        <end position="142"/>
    </location>
</feature>
<proteinExistence type="predicted"/>
<evidence type="ECO:0000256" key="2">
    <source>
        <dbReference type="SAM" id="SignalP"/>
    </source>
</evidence>